<sequence>MSKIIETPKPPYYAVIFTSIRTSTDNGYEKVSDNLVDIVSKQKGFLGVESVRNIESFGVTISYWDSLESINEWKDNNPHMKAKEMGKKMWYSKYMIRICKVEKDNYFDNNF</sequence>
<comment type="caution">
    <text evidence="2">The sequence shown here is derived from an EMBL/GenBank/DDBJ whole genome shotgun (WGS) entry which is preliminary data.</text>
</comment>
<keyword evidence="2" id="KW-0560">Oxidoreductase</keyword>
<proteinExistence type="predicted"/>
<dbReference type="Pfam" id="PF03992">
    <property type="entry name" value="ABM"/>
    <property type="match status" value="1"/>
</dbReference>
<keyword evidence="2" id="KW-0503">Monooxygenase</keyword>
<dbReference type="PANTHER" id="PTHR37811">
    <property type="entry name" value="BLL5343 PROTEIN"/>
    <property type="match status" value="1"/>
</dbReference>
<name>A0ABS6F2C8_9CLOT</name>
<evidence type="ECO:0000259" key="1">
    <source>
        <dbReference type="Pfam" id="PF03992"/>
    </source>
</evidence>
<dbReference type="InterPro" id="IPR052936">
    <property type="entry name" value="Jasmonate_Hydroxylase-like"/>
</dbReference>
<dbReference type="EMBL" id="JAHLQL010000004">
    <property type="protein sequence ID" value="MBU5592654.1"/>
    <property type="molecule type" value="Genomic_DNA"/>
</dbReference>
<dbReference type="RefSeq" id="WP_216457407.1">
    <property type="nucleotide sequence ID" value="NZ_JAHLQL010000004.1"/>
</dbReference>
<dbReference type="Proteomes" id="UP000736583">
    <property type="component" value="Unassembled WGS sequence"/>
</dbReference>
<protein>
    <submittedName>
        <fullName evidence="2">Antibiotic biosynthesis monooxygenase</fullName>
    </submittedName>
</protein>
<organism evidence="2 3">
    <name type="scientific">Clostridium simiarum</name>
    <dbReference type="NCBI Taxonomy" id="2841506"/>
    <lineage>
        <taxon>Bacteria</taxon>
        <taxon>Bacillati</taxon>
        <taxon>Bacillota</taxon>
        <taxon>Clostridia</taxon>
        <taxon>Eubacteriales</taxon>
        <taxon>Clostridiaceae</taxon>
        <taxon>Clostridium</taxon>
    </lineage>
</organism>
<reference evidence="2 3" key="1">
    <citation type="submission" date="2021-06" db="EMBL/GenBank/DDBJ databases">
        <authorList>
            <person name="Sun Q."/>
            <person name="Li D."/>
        </authorList>
    </citation>
    <scope>NUCLEOTIDE SEQUENCE [LARGE SCALE GENOMIC DNA]</scope>
    <source>
        <strain evidence="2 3">MSJ-4</strain>
    </source>
</reference>
<feature type="domain" description="ABM" evidence="1">
    <location>
        <begin position="12"/>
        <end position="82"/>
    </location>
</feature>
<accession>A0ABS6F2C8</accession>
<evidence type="ECO:0000313" key="3">
    <source>
        <dbReference type="Proteomes" id="UP000736583"/>
    </source>
</evidence>
<gene>
    <name evidence="2" type="ORF">KQI89_12900</name>
</gene>
<dbReference type="InterPro" id="IPR007138">
    <property type="entry name" value="ABM_dom"/>
</dbReference>
<dbReference type="PANTHER" id="PTHR37811:SF2">
    <property type="entry name" value="ABM DOMAIN-CONTAINING PROTEIN"/>
    <property type="match status" value="1"/>
</dbReference>
<evidence type="ECO:0000313" key="2">
    <source>
        <dbReference type="EMBL" id="MBU5592654.1"/>
    </source>
</evidence>
<dbReference type="GO" id="GO:0004497">
    <property type="term" value="F:monooxygenase activity"/>
    <property type="evidence" value="ECO:0007669"/>
    <property type="project" value="UniProtKB-KW"/>
</dbReference>
<keyword evidence="3" id="KW-1185">Reference proteome</keyword>